<dbReference type="InterPro" id="IPR032299">
    <property type="entry name" value="DUF4843"/>
</dbReference>
<dbReference type="Proteomes" id="UP001485459">
    <property type="component" value="Chromosome"/>
</dbReference>
<reference evidence="2" key="1">
    <citation type="submission" date="2024-03" db="EMBL/GenBank/DDBJ databases">
        <title>Chitinophaga horti sp. nov., isolated from garden soil.</title>
        <authorList>
            <person name="Lee D.S."/>
            <person name="Han D.M."/>
            <person name="Baek J.H."/>
            <person name="Choi D.G."/>
            <person name="Jeon J.H."/>
            <person name="Jeon C.O."/>
        </authorList>
    </citation>
    <scope>NUCLEOTIDE SEQUENCE [LARGE SCALE GENOMIC DNA]</scope>
    <source>
        <strain evidence="2">GPA1</strain>
    </source>
</reference>
<gene>
    <name evidence="1" type="ORF">WJU16_06070</name>
</gene>
<dbReference type="EMBL" id="CP149822">
    <property type="protein sequence ID" value="WZN42599.1"/>
    <property type="molecule type" value="Genomic_DNA"/>
</dbReference>
<protein>
    <submittedName>
        <fullName evidence="1">DUF4843 domain-containing protein</fullName>
    </submittedName>
</protein>
<evidence type="ECO:0000313" key="1">
    <source>
        <dbReference type="EMBL" id="WZN42599.1"/>
    </source>
</evidence>
<name>A0ABZ2YSY7_9BACT</name>
<dbReference type="Pfam" id="PF16132">
    <property type="entry name" value="DUF4843"/>
    <property type="match status" value="1"/>
</dbReference>
<evidence type="ECO:0000313" key="2">
    <source>
        <dbReference type="Proteomes" id="UP001485459"/>
    </source>
</evidence>
<accession>A0ABZ2YSY7</accession>
<proteinExistence type="predicted"/>
<dbReference type="RefSeq" id="WP_341837433.1">
    <property type="nucleotide sequence ID" value="NZ_CP149822.1"/>
</dbReference>
<dbReference type="PROSITE" id="PS51257">
    <property type="entry name" value="PROKAR_LIPOPROTEIN"/>
    <property type="match status" value="1"/>
</dbReference>
<organism evidence="1 2">
    <name type="scientific">Chitinophaga pollutisoli</name>
    <dbReference type="NCBI Taxonomy" id="3133966"/>
    <lineage>
        <taxon>Bacteria</taxon>
        <taxon>Pseudomonadati</taxon>
        <taxon>Bacteroidota</taxon>
        <taxon>Chitinophagia</taxon>
        <taxon>Chitinophagales</taxon>
        <taxon>Chitinophagaceae</taxon>
        <taxon>Chitinophaga</taxon>
    </lineage>
</organism>
<sequence length="280" mass="31755">MKKITKITIWLLAAGWLAGCEKGDDLVYKSDDGVYFDFSSSDLTNQRIDSVIYSFALFPDKSFDTILLPVRLSGNRTTAGRKVKVTLVNGKTTAQPGLHFEVLKADYTLPADSGRLDIPVVIYNTDPLLAEKAVRLFLQLQPTGDFATMFPKLDTAKIIFSNRLEKPLYWEIWQGELGEYSRVKHELFIRVSGTTSLTEDRADWQATPKVLYHTRRFRSFLANPKTWTEENPEEGYVVTPGANGTLEFYHSENTAKKYILTLNPADGRYYFTDEDGDPVI</sequence>
<keyword evidence="2" id="KW-1185">Reference proteome</keyword>